<name>A0ABV4IBD5_9BURK</name>
<feature type="transmembrane region" description="Helical" evidence="1">
    <location>
        <begin position="206"/>
        <end position="225"/>
    </location>
</feature>
<feature type="transmembrane region" description="Helical" evidence="1">
    <location>
        <begin position="432"/>
        <end position="451"/>
    </location>
</feature>
<evidence type="ECO:0000313" key="4">
    <source>
        <dbReference type="Proteomes" id="UP001567350"/>
    </source>
</evidence>
<dbReference type="PANTHER" id="PTHR35342">
    <property type="entry name" value="TRICARBOXYLIC TRANSPORT PROTEIN"/>
    <property type="match status" value="1"/>
</dbReference>
<sequence length="510" mass="53809">MDVIHALWQGLAVATTPENLAWALAGCVLGTALGVLPGFGPSVAVALLLPMTFHVDITQAFIFFIAIACGGMYGGSTTSILLNIPGESASMVTAMEGNRMALNGRAGVALATAAIGSWLAGTLAALLVVWVAPWVAGIASRLGPAEIFMLMVMALGAVSAAIGKSTLRGMTALFVGLALACVGAESVTGVERWTAGWPLLLDGIDMVLVAVGLFVVAEVLHAAIFEGRVRRTLNTVGRVRMSSQDWKRSWRPWLRGTVIGAPFGCVPIGGIDMPTYVSYASERYMVRDAYRAEFGREGAIEGVAGPEAANNATVTAALIPLLVMGIPTSNTTAVMLGAFQNYGVLPGPQWFTSGHSFVWVLIASLFIGNAMLWVLNMPMVRMWTVLLRIPRPQLYAAMLVLAAAGVYGMRQSVGDLLLLYGMGLLGVAMRRFDFPLTPLVIGVALGPLAEVQLRQAVAVGNGSLAIFVQQPLSLTLLMAVVALVVLPRALQGWANHRMAQARAAAQQEQL</sequence>
<feature type="transmembrane region" description="Helical" evidence="1">
    <location>
        <begin position="357"/>
        <end position="375"/>
    </location>
</feature>
<feature type="transmembrane region" description="Helical" evidence="1">
    <location>
        <begin position="395"/>
        <end position="420"/>
    </location>
</feature>
<dbReference type="InterPro" id="IPR002823">
    <property type="entry name" value="DUF112_TM"/>
</dbReference>
<evidence type="ECO:0000256" key="1">
    <source>
        <dbReference type="SAM" id="Phobius"/>
    </source>
</evidence>
<feature type="transmembrane region" description="Helical" evidence="1">
    <location>
        <begin position="106"/>
        <end position="135"/>
    </location>
</feature>
<accession>A0ABV4IBD5</accession>
<keyword evidence="1" id="KW-0812">Transmembrane</keyword>
<proteinExistence type="predicted"/>
<dbReference type="Pfam" id="PF01970">
    <property type="entry name" value="TctA"/>
    <property type="match status" value="1"/>
</dbReference>
<feature type="domain" description="DUF112" evidence="2">
    <location>
        <begin position="20"/>
        <end position="441"/>
    </location>
</feature>
<comment type="caution">
    <text evidence="3">The sequence shown here is derived from an EMBL/GenBank/DDBJ whole genome shotgun (WGS) entry which is preliminary data.</text>
</comment>
<keyword evidence="4" id="KW-1185">Reference proteome</keyword>
<evidence type="ECO:0000259" key="2">
    <source>
        <dbReference type="Pfam" id="PF01970"/>
    </source>
</evidence>
<organism evidence="3 4">
    <name type="scientific">Comamonas jiangduensis</name>
    <dbReference type="NCBI Taxonomy" id="1194168"/>
    <lineage>
        <taxon>Bacteria</taxon>
        <taxon>Pseudomonadati</taxon>
        <taxon>Pseudomonadota</taxon>
        <taxon>Betaproteobacteria</taxon>
        <taxon>Burkholderiales</taxon>
        <taxon>Comamonadaceae</taxon>
        <taxon>Comamonas</taxon>
    </lineage>
</organism>
<dbReference type="EMBL" id="JBGJLR010000005">
    <property type="protein sequence ID" value="MEZ2739158.1"/>
    <property type="molecule type" value="Genomic_DNA"/>
</dbReference>
<feature type="transmembrane region" description="Helical" evidence="1">
    <location>
        <begin position="147"/>
        <end position="167"/>
    </location>
</feature>
<feature type="transmembrane region" description="Helical" evidence="1">
    <location>
        <begin position="20"/>
        <end position="49"/>
    </location>
</feature>
<protein>
    <submittedName>
        <fullName evidence="3">Tripartite tricarboxylate transporter permease</fullName>
    </submittedName>
</protein>
<dbReference type="RefSeq" id="WP_370891544.1">
    <property type="nucleotide sequence ID" value="NZ_JBGJLR010000005.1"/>
</dbReference>
<feature type="transmembrane region" description="Helical" evidence="1">
    <location>
        <begin position="471"/>
        <end position="490"/>
    </location>
</feature>
<keyword evidence="1" id="KW-1133">Transmembrane helix</keyword>
<keyword evidence="1" id="KW-0472">Membrane</keyword>
<reference evidence="3 4" key="1">
    <citation type="submission" date="2024-08" db="EMBL/GenBank/DDBJ databases">
        <authorList>
            <person name="Feng Z."/>
            <person name="Ronholm J."/>
        </authorList>
    </citation>
    <scope>NUCLEOTIDE SEQUENCE [LARGE SCALE GENOMIC DNA]</scope>
    <source>
        <strain evidence="3 4">4-AB0-8</strain>
    </source>
</reference>
<gene>
    <name evidence="3" type="ORF">ACBP88_06720</name>
</gene>
<dbReference type="PANTHER" id="PTHR35342:SF5">
    <property type="entry name" value="TRICARBOXYLIC TRANSPORT PROTEIN"/>
    <property type="match status" value="1"/>
</dbReference>
<feature type="transmembrane region" description="Helical" evidence="1">
    <location>
        <begin position="61"/>
        <end position="86"/>
    </location>
</feature>
<dbReference type="Proteomes" id="UP001567350">
    <property type="component" value="Unassembled WGS sequence"/>
</dbReference>
<evidence type="ECO:0000313" key="3">
    <source>
        <dbReference type="EMBL" id="MEZ2739158.1"/>
    </source>
</evidence>